<evidence type="ECO:0000259" key="1">
    <source>
        <dbReference type="Pfam" id="PF05685"/>
    </source>
</evidence>
<dbReference type="RefSeq" id="WP_161824899.1">
    <property type="nucleotide sequence ID" value="NZ_WVIC01000012.1"/>
</dbReference>
<keyword evidence="2" id="KW-0540">Nuclease</keyword>
<keyword evidence="2" id="KW-0378">Hydrolase</keyword>
<dbReference type="AlphaFoldDB" id="A0A8K1ZYZ0"/>
<evidence type="ECO:0000313" key="3">
    <source>
        <dbReference type="Proteomes" id="UP000607397"/>
    </source>
</evidence>
<name>A0A8K1ZYZ0_9CYAN</name>
<proteinExistence type="predicted"/>
<accession>A0A8K1ZYZ0</accession>
<reference evidence="2" key="1">
    <citation type="submission" date="2019-12" db="EMBL/GenBank/DDBJ databases">
        <title>High-Quality draft genome sequences of three cyanobacteria isolated from the limestone walls of the Old Cathedral of Coimbra.</title>
        <authorList>
            <person name="Tiago I."/>
            <person name="Soares F."/>
            <person name="Portugal A."/>
        </authorList>
    </citation>
    <scope>NUCLEOTIDE SEQUENCE [LARGE SCALE GENOMIC DNA]</scope>
    <source>
        <strain evidence="2">C</strain>
    </source>
</reference>
<sequence>MVTVVSPSPQQYHGSSLVLEGITWQTYQGLVHDLNAQPGKRLTYDQGVLEISMPLPPHETYKRWLGRWVEIITEELDIEIRSLGSCTWSRQDLLKGIEADECYYIQHEAAVRGKMWIDLTVDPPPDLAIEVDITSPSLPRLPIYAALQIPEVWQFDGERMHICCLVSAAYEERPQSHVLPIATATGIEAWMAKAQVSGETSWAKQVRQWVSASQG</sequence>
<dbReference type="PANTHER" id="PTHR47152:SF2">
    <property type="entry name" value="SLR2084 PROTEIN"/>
    <property type="match status" value="1"/>
</dbReference>
<organism evidence="2 3">
    <name type="scientific">Petrachloros mirabilis ULC683</name>
    <dbReference type="NCBI Taxonomy" id="2781853"/>
    <lineage>
        <taxon>Bacteria</taxon>
        <taxon>Bacillati</taxon>
        <taxon>Cyanobacteriota</taxon>
        <taxon>Cyanophyceae</taxon>
        <taxon>Synechococcales</taxon>
        <taxon>Petrachlorosaceae</taxon>
        <taxon>Petrachloros</taxon>
        <taxon>Petrachloros mirabilis</taxon>
    </lineage>
</organism>
<dbReference type="Proteomes" id="UP000607397">
    <property type="component" value="Unassembled WGS sequence"/>
</dbReference>
<dbReference type="GO" id="GO:0004519">
    <property type="term" value="F:endonuclease activity"/>
    <property type="evidence" value="ECO:0007669"/>
    <property type="project" value="UniProtKB-KW"/>
</dbReference>
<comment type="caution">
    <text evidence="2">The sequence shown here is derived from an EMBL/GenBank/DDBJ whole genome shotgun (WGS) entry which is preliminary data.</text>
</comment>
<dbReference type="Pfam" id="PF05685">
    <property type="entry name" value="Uma2"/>
    <property type="match status" value="1"/>
</dbReference>
<dbReference type="InterPro" id="IPR008538">
    <property type="entry name" value="Uma2"/>
</dbReference>
<feature type="domain" description="Putative restriction endonuclease" evidence="1">
    <location>
        <begin position="32"/>
        <end position="175"/>
    </location>
</feature>
<keyword evidence="3" id="KW-1185">Reference proteome</keyword>
<keyword evidence="2" id="KW-0255">Endonuclease</keyword>
<dbReference type="CDD" id="cd06260">
    <property type="entry name" value="DUF820-like"/>
    <property type="match status" value="1"/>
</dbReference>
<dbReference type="EMBL" id="WVIC01000012">
    <property type="protein sequence ID" value="NCJ06422.1"/>
    <property type="molecule type" value="Genomic_DNA"/>
</dbReference>
<dbReference type="PANTHER" id="PTHR47152">
    <property type="entry name" value="SLR2084 PROTEIN-RELATED"/>
    <property type="match status" value="1"/>
</dbReference>
<gene>
    <name evidence="2" type="ORF">GS597_07840</name>
</gene>
<evidence type="ECO:0000313" key="2">
    <source>
        <dbReference type="EMBL" id="NCJ06422.1"/>
    </source>
</evidence>
<protein>
    <submittedName>
        <fullName evidence="2">Uma2 family endonuclease</fullName>
    </submittedName>
</protein>